<feature type="region of interest" description="Disordered" evidence="1">
    <location>
        <begin position="156"/>
        <end position="298"/>
    </location>
</feature>
<feature type="compositionally biased region" description="Basic and acidic residues" evidence="1">
    <location>
        <begin position="79"/>
        <end position="97"/>
    </location>
</feature>
<feature type="compositionally biased region" description="Polar residues" evidence="1">
    <location>
        <begin position="429"/>
        <end position="448"/>
    </location>
</feature>
<feature type="compositionally biased region" description="Basic residues" evidence="1">
    <location>
        <begin position="69"/>
        <end position="78"/>
    </location>
</feature>
<dbReference type="PANTHER" id="PTHR45614:SF271">
    <property type="entry name" value="MYB DNA BINDING PROTEIN_ TRANSCRIPTION FACTOR-LIKE PROTEIN"/>
    <property type="match status" value="1"/>
</dbReference>
<feature type="region of interest" description="Disordered" evidence="1">
    <location>
        <begin position="551"/>
        <end position="652"/>
    </location>
</feature>
<feature type="domain" description="HTH myb-type" evidence="3">
    <location>
        <begin position="838"/>
        <end position="891"/>
    </location>
</feature>
<gene>
    <name evidence="4" type="ORF">HJC23_012988</name>
</gene>
<dbReference type="Pfam" id="PF00249">
    <property type="entry name" value="Myb_DNA-binding"/>
    <property type="match status" value="1"/>
</dbReference>
<dbReference type="Gene3D" id="1.10.10.60">
    <property type="entry name" value="Homeodomain-like"/>
    <property type="match status" value="3"/>
</dbReference>
<evidence type="ECO:0000313" key="5">
    <source>
        <dbReference type="Proteomes" id="UP001516023"/>
    </source>
</evidence>
<dbReference type="CDD" id="cd00167">
    <property type="entry name" value="SANT"/>
    <property type="match status" value="3"/>
</dbReference>
<feature type="compositionally biased region" description="Basic and acidic residues" evidence="1">
    <location>
        <begin position="471"/>
        <end position="494"/>
    </location>
</feature>
<feature type="region of interest" description="Disordered" evidence="1">
    <location>
        <begin position="685"/>
        <end position="730"/>
    </location>
</feature>
<feature type="domain" description="Myb-like" evidence="2">
    <location>
        <begin position="731"/>
        <end position="778"/>
    </location>
</feature>
<keyword evidence="5" id="KW-1185">Reference proteome</keyword>
<dbReference type="SMART" id="SM00717">
    <property type="entry name" value="SANT"/>
    <property type="match status" value="3"/>
</dbReference>
<sequence length="941" mass="105752">MSSEPSSAPPSAAGSVASKAEKHFNTARTPKHCNRGGKRVDSDERGVHLSSAGSVDRGDGTTSMPPSPPRRHHLHVRHPSRELDRPPSPPYDRHYDYGYHAARPPVRAFYDYYDRPYDRYDYRNPPRDPRWNYHHDEERLHVAPRHADPHAIIAHRRSASGDPLLPREQRDRLGGGDSPDGNHDSHPAFSDPHGTSTAESANNSLRAVSSSFSANESLNHESLPSVDRGDDDTAHAKGLVSKHSPGVVTAVDSVEPSDKPGIPHPPSLCSKTTASPTNNHHSSSSPQSDSSWRQLRQIASIDTKDPLLHESQSEELSVKQVNKEVVVLPTPKNKSSPNEGHGLEKSISRTSSLSNSPTEEEFPDKFPDEQDHGAIATAPSEEHYRYPYDAPPPYHPHPQDGRVPYHHAHHPPRGPHPKHPPLPPLSMHYSHQTPPFDENSPSTSTISTKDTRSFFPPAGIMKPKHPVHLKSGREMDREEIDNKRRKTSFEKKEEEDISPANASDFGDIGAVPSWDKNLSGWSVCSGMTGMESLINKDLTGNGVLSAFSFSSEVSKKDKKEEEGYVEGDSPDKSFKGKRKHGHVQFSQSFEQPHSHALSRKRMHDGRTMPPPGRYRRAPHEEYPYPADVPPHLPPPHPYEYPHSARYPPRYPPREYHDDEYYYDYGTYPPRYYDYRTYRPPPHPYPYRPPHEYDYPPQPPRGGPPPLHGALARPPVIPPPTHTAGPRGPIAGGWSKEDDLALMDVMKKHKNVKNWEPIAKKLNRGKSAKECQDRWVRFLKPGSRKGQWTEAEDRIVFEAVSNSIEDPFTRWSDLAQQLPGRVGKQVRDRWVNHLNPAINHLPFSREDDLRLWEGHNALGKRWVEISAKYFNATRSENHIKNRWYSASFKKFICGEFGPDAYRIGNEKGGIGDASSSNEEQEQATNADTSSSANLAKDGSEVA</sequence>
<dbReference type="InterPro" id="IPR017930">
    <property type="entry name" value="Myb_dom"/>
</dbReference>
<evidence type="ECO:0000259" key="3">
    <source>
        <dbReference type="PROSITE" id="PS51294"/>
    </source>
</evidence>
<evidence type="ECO:0000259" key="2">
    <source>
        <dbReference type="PROSITE" id="PS50090"/>
    </source>
</evidence>
<feature type="compositionally biased region" description="Polar residues" evidence="1">
    <location>
        <begin position="912"/>
        <end position="932"/>
    </location>
</feature>
<feature type="compositionally biased region" description="Polar residues" evidence="1">
    <location>
        <begin position="348"/>
        <end position="357"/>
    </location>
</feature>
<accession>A0ABD3QFS0</accession>
<comment type="caution">
    <text evidence="4">The sequence shown here is derived from an EMBL/GenBank/DDBJ whole genome shotgun (WGS) entry which is preliminary data.</text>
</comment>
<feature type="region of interest" description="Disordered" evidence="1">
    <location>
        <begin position="327"/>
        <end position="504"/>
    </location>
</feature>
<dbReference type="InterPro" id="IPR009057">
    <property type="entry name" value="Homeodomain-like_sf"/>
</dbReference>
<feature type="compositionally biased region" description="Basic and acidic residues" evidence="1">
    <location>
        <begin position="165"/>
        <end position="186"/>
    </location>
</feature>
<dbReference type="Pfam" id="PF13921">
    <property type="entry name" value="Myb_DNA-bind_6"/>
    <property type="match status" value="1"/>
</dbReference>
<dbReference type="PANTHER" id="PTHR45614">
    <property type="entry name" value="MYB PROTEIN-RELATED"/>
    <property type="match status" value="1"/>
</dbReference>
<dbReference type="SUPFAM" id="SSF46689">
    <property type="entry name" value="Homeodomain-like"/>
    <property type="match status" value="2"/>
</dbReference>
<feature type="compositionally biased region" description="Basic and acidic residues" evidence="1">
    <location>
        <begin position="363"/>
        <end position="372"/>
    </location>
</feature>
<feature type="compositionally biased region" description="Polar residues" evidence="1">
    <location>
        <begin position="193"/>
        <end position="222"/>
    </location>
</feature>
<name>A0ABD3QFS0_9STRA</name>
<feature type="compositionally biased region" description="Low complexity" evidence="1">
    <location>
        <begin position="1"/>
        <end position="18"/>
    </location>
</feature>
<feature type="compositionally biased region" description="Pro residues" evidence="1">
    <location>
        <begin position="695"/>
        <end position="706"/>
    </location>
</feature>
<evidence type="ECO:0000313" key="4">
    <source>
        <dbReference type="EMBL" id="KAL3799263.1"/>
    </source>
</evidence>
<dbReference type="PROSITE" id="PS51294">
    <property type="entry name" value="HTH_MYB"/>
    <property type="match status" value="2"/>
</dbReference>
<feature type="compositionally biased region" description="Pro residues" evidence="1">
    <location>
        <begin position="626"/>
        <end position="638"/>
    </location>
</feature>
<feature type="region of interest" description="Disordered" evidence="1">
    <location>
        <begin position="903"/>
        <end position="941"/>
    </location>
</feature>
<dbReference type="Proteomes" id="UP001516023">
    <property type="component" value="Unassembled WGS sequence"/>
</dbReference>
<dbReference type="InterPro" id="IPR001005">
    <property type="entry name" value="SANT/Myb"/>
</dbReference>
<dbReference type="InterPro" id="IPR050560">
    <property type="entry name" value="MYB_TF"/>
</dbReference>
<feature type="compositionally biased region" description="Basic and acidic residues" evidence="1">
    <location>
        <begin position="38"/>
        <end position="47"/>
    </location>
</feature>
<proteinExistence type="predicted"/>
<feature type="compositionally biased region" description="Low complexity" evidence="1">
    <location>
        <begin position="275"/>
        <end position="291"/>
    </location>
</feature>
<dbReference type="PROSITE" id="PS50090">
    <property type="entry name" value="MYB_LIKE"/>
    <property type="match status" value="3"/>
</dbReference>
<feature type="domain" description="Myb-like" evidence="2">
    <location>
        <begin position="779"/>
        <end position="833"/>
    </location>
</feature>
<protein>
    <submittedName>
        <fullName evidence="4">Uncharacterized protein</fullName>
    </submittedName>
</protein>
<feature type="domain" description="HTH myb-type" evidence="3">
    <location>
        <begin position="779"/>
        <end position="837"/>
    </location>
</feature>
<dbReference type="EMBL" id="JABMIG020000040">
    <property type="protein sequence ID" value="KAL3799263.1"/>
    <property type="molecule type" value="Genomic_DNA"/>
</dbReference>
<feature type="domain" description="Myb-like" evidence="2">
    <location>
        <begin position="834"/>
        <end position="886"/>
    </location>
</feature>
<dbReference type="AlphaFoldDB" id="A0ABD3QFS0"/>
<feature type="region of interest" description="Disordered" evidence="1">
    <location>
        <begin position="1"/>
        <end position="98"/>
    </location>
</feature>
<feature type="compositionally biased region" description="Basic and acidic residues" evidence="1">
    <location>
        <begin position="553"/>
        <end position="562"/>
    </location>
</feature>
<reference evidence="4 5" key="1">
    <citation type="journal article" date="2020" name="G3 (Bethesda)">
        <title>Improved Reference Genome for Cyclotella cryptica CCMP332, a Model for Cell Wall Morphogenesis, Salinity Adaptation, and Lipid Production in Diatoms (Bacillariophyta).</title>
        <authorList>
            <person name="Roberts W.R."/>
            <person name="Downey K.M."/>
            <person name="Ruck E.C."/>
            <person name="Traller J.C."/>
            <person name="Alverson A.J."/>
        </authorList>
    </citation>
    <scope>NUCLEOTIDE SEQUENCE [LARGE SCALE GENOMIC DNA]</scope>
    <source>
        <strain evidence="4 5">CCMP332</strain>
    </source>
</reference>
<organism evidence="4 5">
    <name type="scientific">Cyclotella cryptica</name>
    <dbReference type="NCBI Taxonomy" id="29204"/>
    <lineage>
        <taxon>Eukaryota</taxon>
        <taxon>Sar</taxon>
        <taxon>Stramenopiles</taxon>
        <taxon>Ochrophyta</taxon>
        <taxon>Bacillariophyta</taxon>
        <taxon>Coscinodiscophyceae</taxon>
        <taxon>Thalassiosirophycidae</taxon>
        <taxon>Stephanodiscales</taxon>
        <taxon>Stephanodiscaceae</taxon>
        <taxon>Cyclotella</taxon>
    </lineage>
</organism>
<feature type="compositionally biased region" description="Basic residues" evidence="1">
    <location>
        <begin position="404"/>
        <end position="419"/>
    </location>
</feature>
<evidence type="ECO:0000256" key="1">
    <source>
        <dbReference type="SAM" id="MobiDB-lite"/>
    </source>
</evidence>